<feature type="transmembrane region" description="Helical" evidence="2">
    <location>
        <begin position="329"/>
        <end position="353"/>
    </location>
</feature>
<name>K6ZQL3_9ALTE</name>
<feature type="transmembrane region" description="Helical" evidence="2">
    <location>
        <begin position="137"/>
        <end position="158"/>
    </location>
</feature>
<reference evidence="3 4" key="1">
    <citation type="journal article" date="2013" name="Genome Announc.">
        <title>Complete Genome Sequence of Glaciecola psychrophila Strain 170T.</title>
        <authorList>
            <person name="Yin J."/>
            <person name="Chen J."/>
            <person name="Liu G."/>
            <person name="Yu Y."/>
            <person name="Song L."/>
            <person name="Wang X."/>
            <person name="Qu X."/>
        </authorList>
    </citation>
    <scope>NUCLEOTIDE SEQUENCE [LARGE SCALE GENOMIC DNA]</scope>
    <source>
        <strain evidence="3 4">170</strain>
    </source>
</reference>
<keyword evidence="2" id="KW-1133">Transmembrane helix</keyword>
<dbReference type="SUPFAM" id="SSF53335">
    <property type="entry name" value="S-adenosyl-L-methionine-dependent methyltransferases"/>
    <property type="match status" value="1"/>
</dbReference>
<keyword evidence="2" id="KW-0472">Membrane</keyword>
<evidence type="ECO:0000313" key="3">
    <source>
        <dbReference type="EMBL" id="AGH45711.1"/>
    </source>
</evidence>
<dbReference type="STRING" id="1129794.C427_3603"/>
<dbReference type="EMBL" id="CP003837">
    <property type="protein sequence ID" value="AGH45711.1"/>
    <property type="molecule type" value="Genomic_DNA"/>
</dbReference>
<feature type="transmembrane region" description="Helical" evidence="2">
    <location>
        <begin position="359"/>
        <end position="376"/>
    </location>
</feature>
<feature type="transmembrane region" description="Helical" evidence="2">
    <location>
        <begin position="244"/>
        <end position="264"/>
    </location>
</feature>
<gene>
    <name evidence="3" type="ORF">C427_3603</name>
</gene>
<dbReference type="RefSeq" id="WP_007639009.1">
    <property type="nucleotide sequence ID" value="NC_020514.1"/>
</dbReference>
<keyword evidence="4" id="KW-1185">Reference proteome</keyword>
<evidence type="ECO:0000313" key="4">
    <source>
        <dbReference type="Proteomes" id="UP000011864"/>
    </source>
</evidence>
<organism evidence="3 4">
    <name type="scientific">Paraglaciecola psychrophila 170</name>
    <dbReference type="NCBI Taxonomy" id="1129794"/>
    <lineage>
        <taxon>Bacteria</taxon>
        <taxon>Pseudomonadati</taxon>
        <taxon>Pseudomonadota</taxon>
        <taxon>Gammaproteobacteria</taxon>
        <taxon>Alteromonadales</taxon>
        <taxon>Alteromonadaceae</taxon>
        <taxon>Paraglaciecola</taxon>
    </lineage>
</organism>
<keyword evidence="2" id="KW-0812">Transmembrane</keyword>
<dbReference type="AlphaFoldDB" id="K6ZQL3"/>
<dbReference type="Proteomes" id="UP000011864">
    <property type="component" value="Chromosome"/>
</dbReference>
<feature type="transmembrane region" description="Helical" evidence="2">
    <location>
        <begin position="397"/>
        <end position="415"/>
    </location>
</feature>
<dbReference type="PATRIC" id="fig|1129794.4.peg.3585"/>
<evidence type="ECO:0000256" key="2">
    <source>
        <dbReference type="SAM" id="Phobius"/>
    </source>
</evidence>
<dbReference type="OrthoDB" id="9761985at2"/>
<dbReference type="PANTHER" id="PTHR43317">
    <property type="entry name" value="THERMOSPERMINE SYNTHASE ACAULIS5"/>
    <property type="match status" value="1"/>
</dbReference>
<proteinExistence type="predicted"/>
<evidence type="ECO:0008006" key="5">
    <source>
        <dbReference type="Google" id="ProtNLM"/>
    </source>
</evidence>
<protein>
    <recommendedName>
        <fullName evidence="5">Integral membrane protein-like protein</fullName>
    </recommendedName>
</protein>
<dbReference type="InterPro" id="IPR029063">
    <property type="entry name" value="SAM-dependent_MTases_sf"/>
</dbReference>
<feature type="transmembrane region" description="Helical" evidence="2">
    <location>
        <begin position="67"/>
        <end position="85"/>
    </location>
</feature>
<dbReference type="Gene3D" id="3.40.50.150">
    <property type="entry name" value="Vaccinia Virus protein VP39"/>
    <property type="match status" value="1"/>
</dbReference>
<dbReference type="PANTHER" id="PTHR43317:SF1">
    <property type="entry name" value="THERMOSPERMINE SYNTHASE ACAULIS5"/>
    <property type="match status" value="1"/>
</dbReference>
<dbReference type="eggNOG" id="COG4122">
    <property type="taxonomic scope" value="Bacteria"/>
</dbReference>
<feature type="transmembrane region" description="Helical" evidence="2">
    <location>
        <begin position="271"/>
        <end position="289"/>
    </location>
</feature>
<feature type="transmembrane region" description="Helical" evidence="2">
    <location>
        <begin position="211"/>
        <end position="232"/>
    </location>
</feature>
<feature type="transmembrane region" description="Helical" evidence="2">
    <location>
        <begin position="97"/>
        <end position="116"/>
    </location>
</feature>
<feature type="transmembrane region" description="Helical" evidence="2">
    <location>
        <begin position="170"/>
        <end position="190"/>
    </location>
</feature>
<dbReference type="GO" id="GO:0006596">
    <property type="term" value="P:polyamine biosynthetic process"/>
    <property type="evidence" value="ECO:0007669"/>
    <property type="project" value="UniProtKB-KW"/>
</dbReference>
<accession>K6ZQL3</accession>
<evidence type="ECO:0000256" key="1">
    <source>
        <dbReference type="ARBA" id="ARBA00023115"/>
    </source>
</evidence>
<dbReference type="HOGENOM" id="CLU_021206_0_0_6"/>
<keyword evidence="1" id="KW-0620">Polyamine biosynthesis</keyword>
<feature type="transmembrane region" description="Helical" evidence="2">
    <location>
        <begin position="35"/>
        <end position="55"/>
    </location>
</feature>
<dbReference type="KEGG" id="gps:C427_3603"/>
<sequence>MQYFISVFISAFLIFQIQPIISKIILPWFGGGASVWTTCMLFFQFFLLIGYLYAYILTKILKVKHQIVVHLVFLLCSLFLLPYNISDIQNTLSSGPPTWAVLKVLFLGLGFPYLILSANTPLLQHWFTRETNGANPYRLYAISNIGSFLALVSYPVLFEPFMTLDWQVKMWSSIYYLFVLLVAWIFFIVVKQNNKDSHFIPEHIINPKVGSFRLILWFMLSALGVVLLVSTTNALTQNVPPVPFLWLAPLAIYLLTYVVTFSNLGIYVRYLWLPFFMLLSFVALLIYFIGGQFDIITQLLIYLLILLCGCMICHGELNSLKPKQGNTTLFYLVLSCGGVFGSFLVSFVAKSVFDEFLEFPLAIFSVLVLATASLLWNKQDILVDAKPILSGVNHRHLSILAAGSTVVALVWLLAFSKLNNQYQQYDIAKARNFYGILTVKDITKDKVNERRLIDGTTSHGSQSLPLSKSAVPLSYYRPGTGVQLVIEELSSDINLQVGIIGLGVGALAAYGQPGDHYTFYELNPLVSDFANEYFSYLDRSNAAVDVKLGDARVTLQHELDLGLNNGFDLLIIDAFSGDLIPTHLMTNEAFLLYQQHIKTQGVMALHLSNRHLSLLPVIIQHSITLDMQVMLFETPGNGNEHDAQWVVLTNNSRITQSPNLIYKQSVISKEQYKKVLWTDDYSSLLPILKVLN</sequence>
<feature type="transmembrane region" description="Helical" evidence="2">
    <location>
        <begin position="295"/>
        <end position="317"/>
    </location>
</feature>